<dbReference type="Pfam" id="PF18075">
    <property type="entry name" value="FtsX_ECD"/>
    <property type="match status" value="1"/>
</dbReference>
<dbReference type="RefSeq" id="WP_167191553.1">
    <property type="nucleotide sequence ID" value="NZ_JAAONZ010000022.1"/>
</dbReference>
<gene>
    <name evidence="17" type="primary">ftsX</name>
    <name evidence="17" type="ORF">G8770_20755</name>
</gene>
<feature type="domain" description="ABC3 transporter permease C-terminal" evidence="15">
    <location>
        <begin position="223"/>
        <end position="337"/>
    </location>
</feature>
<evidence type="ECO:0000256" key="4">
    <source>
        <dbReference type="ARBA" id="ARBA00021907"/>
    </source>
</evidence>
<dbReference type="PANTHER" id="PTHR47755">
    <property type="entry name" value="CELL DIVISION PROTEIN FTSX"/>
    <property type="match status" value="1"/>
</dbReference>
<keyword evidence="8 14" id="KW-0812">Transmembrane</keyword>
<feature type="domain" description="FtsX extracellular" evidence="16">
    <location>
        <begin position="106"/>
        <end position="199"/>
    </location>
</feature>
<evidence type="ECO:0000256" key="10">
    <source>
        <dbReference type="ARBA" id="ARBA00023136"/>
    </source>
</evidence>
<dbReference type="Pfam" id="PF02687">
    <property type="entry name" value="FtsX"/>
    <property type="match status" value="1"/>
</dbReference>
<feature type="transmembrane region" description="Helical" evidence="14">
    <location>
        <begin position="71"/>
        <end position="91"/>
    </location>
</feature>
<feature type="transmembrane region" description="Helical" evidence="14">
    <location>
        <begin position="313"/>
        <end position="337"/>
    </location>
</feature>
<evidence type="ECO:0000256" key="14">
    <source>
        <dbReference type="SAM" id="Phobius"/>
    </source>
</evidence>
<evidence type="ECO:0000256" key="13">
    <source>
        <dbReference type="SAM" id="MobiDB-lite"/>
    </source>
</evidence>
<evidence type="ECO:0000256" key="7">
    <source>
        <dbReference type="ARBA" id="ARBA00022618"/>
    </source>
</evidence>
<sequence>MQRIQRRPSGRAAGAGAATKPASKNSSKAAAKGARAYKTRWRDRWQGYLAHHRSSASDSLQRLLATPVQSIMTWLVIAVALALPATLFTSLGNVQSLGQRWEGAPQLTVFLNPRAKDSAISSFQRQVEAMPGIEQVIYVSAEAALEEFETESGMGNALRTLDSNPLPATLLVAPGLNVTATELVKLGETLEQQALVDEVVFDRAWIERLHQMLALGEKVALALGGLLALGVLLVIGNTIRLAIESRRDEIVIIKLVGGTDAFVRRPFLYTGLWYGLVGGVLALLLLSLLLLLLSGPVATLSASYQSTFELQGLGFGGSLVLVGLGALIGWLGAWLAVGRHLGEIEPQ</sequence>
<evidence type="ECO:0000259" key="15">
    <source>
        <dbReference type="Pfam" id="PF02687"/>
    </source>
</evidence>
<organism evidence="17 18">
    <name type="scientific">Pseudomaricurvus hydrocarbonicus</name>
    <dbReference type="NCBI Taxonomy" id="1470433"/>
    <lineage>
        <taxon>Bacteria</taxon>
        <taxon>Pseudomonadati</taxon>
        <taxon>Pseudomonadota</taxon>
        <taxon>Gammaproteobacteria</taxon>
        <taxon>Cellvibrionales</taxon>
        <taxon>Cellvibrionaceae</taxon>
        <taxon>Pseudomaricurvus</taxon>
    </lineage>
</organism>
<feature type="transmembrane region" description="Helical" evidence="14">
    <location>
        <begin position="219"/>
        <end position="239"/>
    </location>
</feature>
<dbReference type="PANTHER" id="PTHR47755:SF1">
    <property type="entry name" value="CELL DIVISION PROTEIN FTSX"/>
    <property type="match status" value="1"/>
</dbReference>
<dbReference type="GO" id="GO:0032153">
    <property type="term" value="C:cell division site"/>
    <property type="evidence" value="ECO:0007669"/>
    <property type="project" value="TreeGrafter"/>
</dbReference>
<feature type="region of interest" description="Disordered" evidence="13">
    <location>
        <begin position="1"/>
        <end position="33"/>
    </location>
</feature>
<evidence type="ECO:0000313" key="18">
    <source>
        <dbReference type="Proteomes" id="UP000787472"/>
    </source>
</evidence>
<feature type="transmembrane region" description="Helical" evidence="14">
    <location>
        <begin position="272"/>
        <end position="293"/>
    </location>
</feature>
<comment type="subcellular location">
    <subcellularLocation>
        <location evidence="1">Cell inner membrane</location>
        <topology evidence="1">Multi-pass membrane protein</topology>
    </subcellularLocation>
</comment>
<name>A0A9E5MPE1_9GAMM</name>
<feature type="compositionally biased region" description="Low complexity" evidence="13">
    <location>
        <begin position="10"/>
        <end position="33"/>
    </location>
</feature>
<keyword evidence="7 12" id="KW-0132">Cell division</keyword>
<evidence type="ECO:0000259" key="16">
    <source>
        <dbReference type="Pfam" id="PF18075"/>
    </source>
</evidence>
<dbReference type="InterPro" id="IPR004513">
    <property type="entry name" value="FtsX"/>
</dbReference>
<dbReference type="GO" id="GO:0005886">
    <property type="term" value="C:plasma membrane"/>
    <property type="evidence" value="ECO:0007669"/>
    <property type="project" value="UniProtKB-SubCell"/>
</dbReference>
<evidence type="ECO:0000256" key="5">
    <source>
        <dbReference type="ARBA" id="ARBA00022475"/>
    </source>
</evidence>
<dbReference type="EMBL" id="JAAONZ010000022">
    <property type="protein sequence ID" value="NHO67985.1"/>
    <property type="molecule type" value="Genomic_DNA"/>
</dbReference>
<keyword evidence="18" id="KW-1185">Reference proteome</keyword>
<dbReference type="NCBIfam" id="TIGR00439">
    <property type="entry name" value="FtsX_Gneg"/>
    <property type="match status" value="1"/>
</dbReference>
<evidence type="ECO:0000256" key="3">
    <source>
        <dbReference type="ARBA" id="ARBA00011160"/>
    </source>
</evidence>
<keyword evidence="10 12" id="KW-0472">Membrane</keyword>
<accession>A0A9E5MPE1</accession>
<dbReference type="InterPro" id="IPR047590">
    <property type="entry name" value="FtsX_proteobact-type"/>
</dbReference>
<keyword evidence="9 14" id="KW-1133">Transmembrane helix</keyword>
<dbReference type="Proteomes" id="UP000787472">
    <property type="component" value="Unassembled WGS sequence"/>
</dbReference>
<comment type="function">
    <text evidence="12">Part of the ABC transporter FtsEX involved in cellular division.</text>
</comment>
<dbReference type="AlphaFoldDB" id="A0A9E5MPE1"/>
<comment type="caution">
    <text evidence="17">The sequence shown here is derived from an EMBL/GenBank/DDBJ whole genome shotgun (WGS) entry which is preliminary data.</text>
</comment>
<dbReference type="PIRSF" id="PIRSF003097">
    <property type="entry name" value="FtsX"/>
    <property type="match status" value="1"/>
</dbReference>
<evidence type="ECO:0000256" key="9">
    <source>
        <dbReference type="ARBA" id="ARBA00022989"/>
    </source>
</evidence>
<evidence type="ECO:0000256" key="11">
    <source>
        <dbReference type="ARBA" id="ARBA00023306"/>
    </source>
</evidence>
<evidence type="ECO:0000256" key="1">
    <source>
        <dbReference type="ARBA" id="ARBA00004429"/>
    </source>
</evidence>
<dbReference type="GO" id="GO:0051301">
    <property type="term" value="P:cell division"/>
    <property type="evidence" value="ECO:0007669"/>
    <property type="project" value="UniProtKB-KW"/>
</dbReference>
<evidence type="ECO:0000256" key="2">
    <source>
        <dbReference type="ARBA" id="ARBA00007379"/>
    </source>
</evidence>
<evidence type="ECO:0000313" key="17">
    <source>
        <dbReference type="EMBL" id="NHO67985.1"/>
    </source>
</evidence>
<reference evidence="17" key="1">
    <citation type="submission" date="2020-03" db="EMBL/GenBank/DDBJ databases">
        <authorList>
            <person name="Guo F."/>
        </authorList>
    </citation>
    <scope>NUCLEOTIDE SEQUENCE</scope>
    <source>
        <strain evidence="17">JCM 30134</strain>
    </source>
</reference>
<evidence type="ECO:0000256" key="12">
    <source>
        <dbReference type="PIRNR" id="PIRNR003097"/>
    </source>
</evidence>
<comment type="similarity">
    <text evidence="2 12">Belongs to the ABC-4 integral membrane protein family. FtsX subfamily.</text>
</comment>
<keyword evidence="5 12" id="KW-1003">Cell membrane</keyword>
<dbReference type="InterPro" id="IPR040690">
    <property type="entry name" value="FtsX_ECD"/>
</dbReference>
<evidence type="ECO:0000256" key="6">
    <source>
        <dbReference type="ARBA" id="ARBA00022519"/>
    </source>
</evidence>
<dbReference type="InterPro" id="IPR003838">
    <property type="entry name" value="ABC3_permease_C"/>
</dbReference>
<comment type="subunit">
    <text evidence="3">Forms a membrane-associated complex with FtsE.</text>
</comment>
<keyword evidence="11 12" id="KW-0131">Cell cycle</keyword>
<evidence type="ECO:0000256" key="8">
    <source>
        <dbReference type="ARBA" id="ARBA00022692"/>
    </source>
</evidence>
<protein>
    <recommendedName>
        <fullName evidence="4 12">Cell division protein FtsX</fullName>
    </recommendedName>
</protein>
<proteinExistence type="inferred from homology"/>
<keyword evidence="6 12" id="KW-0997">Cell inner membrane</keyword>
<dbReference type="Gene3D" id="3.30.70.3040">
    <property type="match status" value="1"/>
</dbReference>